<organism evidence="2 3">
    <name type="scientific">Plastoroseomonas hellenica</name>
    <dbReference type="NCBI Taxonomy" id="2687306"/>
    <lineage>
        <taxon>Bacteria</taxon>
        <taxon>Pseudomonadati</taxon>
        <taxon>Pseudomonadota</taxon>
        <taxon>Alphaproteobacteria</taxon>
        <taxon>Acetobacterales</taxon>
        <taxon>Acetobacteraceae</taxon>
        <taxon>Plastoroseomonas</taxon>
    </lineage>
</organism>
<evidence type="ECO:0000313" key="3">
    <source>
        <dbReference type="Proteomes" id="UP001196870"/>
    </source>
</evidence>
<evidence type="ECO:0000313" key="2">
    <source>
        <dbReference type="EMBL" id="MBR0662967.1"/>
    </source>
</evidence>
<protein>
    <recommendedName>
        <fullName evidence="4">C4-dicarboxylate ABC transporter</fullName>
    </recommendedName>
</protein>
<dbReference type="EMBL" id="JAAGBB010000001">
    <property type="protein sequence ID" value="MBR0662967.1"/>
    <property type="molecule type" value="Genomic_DNA"/>
</dbReference>
<accession>A0ABS5ERP7</accession>
<keyword evidence="3" id="KW-1185">Reference proteome</keyword>
<dbReference type="Pfam" id="PF03480">
    <property type="entry name" value="DctP"/>
    <property type="match status" value="1"/>
</dbReference>
<dbReference type="PANTHER" id="PTHR33376">
    <property type="match status" value="1"/>
</dbReference>
<dbReference type="Gene3D" id="3.40.190.170">
    <property type="entry name" value="Bacterial extracellular solute-binding protein, family 7"/>
    <property type="match status" value="1"/>
</dbReference>
<dbReference type="Proteomes" id="UP001196870">
    <property type="component" value="Unassembled WGS sequence"/>
</dbReference>
<dbReference type="RefSeq" id="WP_211850557.1">
    <property type="nucleotide sequence ID" value="NZ_JAAGBB010000001.1"/>
</dbReference>
<dbReference type="PANTHER" id="PTHR33376:SF3">
    <property type="entry name" value="C4-DICARBOXYLATE-BINDING PROTEIN"/>
    <property type="match status" value="1"/>
</dbReference>
<dbReference type="NCBIfam" id="NF037995">
    <property type="entry name" value="TRAP_S1"/>
    <property type="match status" value="1"/>
</dbReference>
<keyword evidence="1" id="KW-0732">Signal</keyword>
<sequence length="330" mass="36855">MGATGRRAVLGGVIGAAALARPWPARAQAEIRIRFAHSLSTVEPAHQAAEFFARNVAQRTNNRVRIEVFPGEQLGSGRDVNEMIRQGANVMNITDPGYLSDFVPDVGILNGPYIVDQPAQFAKLLDSDWYRGVDQRLQAAGFRMVMMGGFFGARHMIAEKPIRQPADIAGMTVRVPPNQMWIETFRALGARPTTVQWSEIYNALQQNVVQAAEAPYGSLWGSRLQEVRKVISNTAHFQAILGWPMNNGFFNRLPAEIRTILLEEGTKAREEQTRLTLEQEAGFVDRFRTAGVQIVTDVDIAAFRRASEPTYRAFPRWTPGLHETVRRILA</sequence>
<reference evidence="3" key="1">
    <citation type="journal article" date="2021" name="Syst. Appl. Microbiol.">
        <title>Roseomonas hellenica sp. nov., isolated from roots of wild-growing Alkanna tinctoria.</title>
        <authorList>
            <person name="Rat A."/>
            <person name="Naranjo H.D."/>
            <person name="Lebbe L."/>
            <person name="Cnockaert M."/>
            <person name="Krigas N."/>
            <person name="Grigoriadou K."/>
            <person name="Maloupa E."/>
            <person name="Willems A."/>
        </authorList>
    </citation>
    <scope>NUCLEOTIDE SEQUENCE [LARGE SCALE GENOMIC DNA]</scope>
    <source>
        <strain evidence="3">LMG 31523</strain>
    </source>
</reference>
<comment type="caution">
    <text evidence="2">The sequence shown here is derived from an EMBL/GenBank/DDBJ whole genome shotgun (WGS) entry which is preliminary data.</text>
</comment>
<dbReference type="InterPro" id="IPR038404">
    <property type="entry name" value="TRAP_DctP_sf"/>
</dbReference>
<gene>
    <name evidence="2" type="ORF">GXW71_01240</name>
</gene>
<dbReference type="InterPro" id="IPR018389">
    <property type="entry name" value="DctP_fam"/>
</dbReference>
<evidence type="ECO:0000256" key="1">
    <source>
        <dbReference type="ARBA" id="ARBA00022729"/>
    </source>
</evidence>
<name>A0ABS5ERP7_9PROT</name>
<evidence type="ECO:0008006" key="4">
    <source>
        <dbReference type="Google" id="ProtNLM"/>
    </source>
</evidence>
<dbReference type="CDD" id="cd13669">
    <property type="entry name" value="PBP2_TRAP_TM0322_like"/>
    <property type="match status" value="1"/>
</dbReference>
<proteinExistence type="predicted"/>